<dbReference type="CDD" id="cd02947">
    <property type="entry name" value="TRX_family"/>
    <property type="match status" value="1"/>
</dbReference>
<keyword evidence="3" id="KW-1185">Reference proteome</keyword>
<dbReference type="InterPro" id="IPR036249">
    <property type="entry name" value="Thioredoxin-like_sf"/>
</dbReference>
<name>A0A841PTM1_9BACI</name>
<dbReference type="AlphaFoldDB" id="A0A841PTM1"/>
<dbReference type="RefSeq" id="WP_174494306.1">
    <property type="nucleotide sequence ID" value="NZ_CADDWK010000001.1"/>
</dbReference>
<dbReference type="Proteomes" id="UP000581688">
    <property type="component" value="Unassembled WGS sequence"/>
</dbReference>
<dbReference type="InterPro" id="IPR050620">
    <property type="entry name" value="Thioredoxin_H-type-like"/>
</dbReference>
<evidence type="ECO:0000313" key="3">
    <source>
        <dbReference type="Proteomes" id="UP000581688"/>
    </source>
</evidence>
<feature type="domain" description="Thioredoxin" evidence="1">
    <location>
        <begin position="1"/>
        <end position="106"/>
    </location>
</feature>
<evidence type="ECO:0000313" key="2">
    <source>
        <dbReference type="EMBL" id="MBB6452150.1"/>
    </source>
</evidence>
<dbReference type="EMBL" id="JACHGH010000001">
    <property type="protein sequence ID" value="MBB6452150.1"/>
    <property type="molecule type" value="Genomic_DNA"/>
</dbReference>
<dbReference type="PANTHER" id="PTHR10438">
    <property type="entry name" value="THIOREDOXIN"/>
    <property type="match status" value="1"/>
</dbReference>
<gene>
    <name evidence="2" type="ORF">HNQ94_000571</name>
</gene>
<dbReference type="Pfam" id="PF00085">
    <property type="entry name" value="Thioredoxin"/>
    <property type="match status" value="1"/>
</dbReference>
<reference evidence="2 3" key="1">
    <citation type="submission" date="2020-08" db="EMBL/GenBank/DDBJ databases">
        <title>Genomic Encyclopedia of Type Strains, Phase IV (KMG-IV): sequencing the most valuable type-strain genomes for metagenomic binning, comparative biology and taxonomic classification.</title>
        <authorList>
            <person name="Goeker M."/>
        </authorList>
    </citation>
    <scope>NUCLEOTIDE SEQUENCE [LARGE SCALE GENOMIC DNA]</scope>
    <source>
        <strain evidence="2 3">DSM 19612</strain>
    </source>
</reference>
<organism evidence="2 3">
    <name type="scientific">Salirhabdus euzebyi</name>
    <dbReference type="NCBI Taxonomy" id="394506"/>
    <lineage>
        <taxon>Bacteria</taxon>
        <taxon>Bacillati</taxon>
        <taxon>Bacillota</taxon>
        <taxon>Bacilli</taxon>
        <taxon>Bacillales</taxon>
        <taxon>Bacillaceae</taxon>
        <taxon>Salirhabdus</taxon>
    </lineage>
</organism>
<accession>A0A841PTM1</accession>
<comment type="caution">
    <text evidence="2">The sequence shown here is derived from an EMBL/GenBank/DDBJ whole genome shotgun (WGS) entry which is preliminary data.</text>
</comment>
<dbReference type="PANTHER" id="PTHR10438:SF468">
    <property type="entry name" value="THIOREDOXIN-1-RELATED"/>
    <property type="match status" value="1"/>
</dbReference>
<proteinExistence type="predicted"/>
<sequence>MVSLQSETQLQNEYNKGNVILLFSAAWCPDCTFIDPFMPEVEEKFSNDFTFVYVDRDKFIDVCAAYDVFGIPSFIALHNGEVVDRFVSKNRKTKEEIEAFLHNVESKVLETK</sequence>
<dbReference type="PROSITE" id="PS51352">
    <property type="entry name" value="THIOREDOXIN_2"/>
    <property type="match status" value="1"/>
</dbReference>
<protein>
    <submittedName>
        <fullName evidence="2">Thioredoxin-like negative regulator of GroEL</fullName>
    </submittedName>
</protein>
<dbReference type="Gene3D" id="3.40.30.10">
    <property type="entry name" value="Glutaredoxin"/>
    <property type="match status" value="1"/>
</dbReference>
<evidence type="ECO:0000259" key="1">
    <source>
        <dbReference type="PROSITE" id="PS51352"/>
    </source>
</evidence>
<dbReference type="InterPro" id="IPR013766">
    <property type="entry name" value="Thioredoxin_domain"/>
</dbReference>
<dbReference type="SUPFAM" id="SSF52833">
    <property type="entry name" value="Thioredoxin-like"/>
    <property type="match status" value="1"/>
</dbReference>